<accession>A0AAV4RPF7</accession>
<sequence>MKLAQIVFQLHWCPTFQQVEYTDRSSTDTEVRGTRGFEGDELENVMHNCGSSVIEKIESHEFQWRNLVQYLNSFTTGRSSFPQGAGYIKAAAAFHRQPFAQHHG</sequence>
<evidence type="ECO:0000313" key="1">
    <source>
        <dbReference type="EMBL" id="GIY23479.1"/>
    </source>
</evidence>
<proteinExistence type="predicted"/>
<keyword evidence="2" id="KW-1185">Reference proteome</keyword>
<dbReference type="Proteomes" id="UP001054945">
    <property type="component" value="Unassembled WGS sequence"/>
</dbReference>
<dbReference type="AlphaFoldDB" id="A0AAV4RPF7"/>
<organism evidence="1 2">
    <name type="scientific">Caerostris extrusa</name>
    <name type="common">Bark spider</name>
    <name type="synonym">Caerostris bankana</name>
    <dbReference type="NCBI Taxonomy" id="172846"/>
    <lineage>
        <taxon>Eukaryota</taxon>
        <taxon>Metazoa</taxon>
        <taxon>Ecdysozoa</taxon>
        <taxon>Arthropoda</taxon>
        <taxon>Chelicerata</taxon>
        <taxon>Arachnida</taxon>
        <taxon>Araneae</taxon>
        <taxon>Araneomorphae</taxon>
        <taxon>Entelegynae</taxon>
        <taxon>Araneoidea</taxon>
        <taxon>Araneidae</taxon>
        <taxon>Caerostris</taxon>
    </lineage>
</organism>
<reference evidence="1 2" key="1">
    <citation type="submission" date="2021-06" db="EMBL/GenBank/DDBJ databases">
        <title>Caerostris extrusa draft genome.</title>
        <authorList>
            <person name="Kono N."/>
            <person name="Arakawa K."/>
        </authorList>
    </citation>
    <scope>NUCLEOTIDE SEQUENCE [LARGE SCALE GENOMIC DNA]</scope>
</reference>
<dbReference type="EMBL" id="BPLR01008279">
    <property type="protein sequence ID" value="GIY23479.1"/>
    <property type="molecule type" value="Genomic_DNA"/>
</dbReference>
<protein>
    <submittedName>
        <fullName evidence="1">Uncharacterized protein</fullName>
    </submittedName>
</protein>
<comment type="caution">
    <text evidence="1">The sequence shown here is derived from an EMBL/GenBank/DDBJ whole genome shotgun (WGS) entry which is preliminary data.</text>
</comment>
<name>A0AAV4RPF7_CAEEX</name>
<gene>
    <name evidence="1" type="ORF">CEXT_613101</name>
</gene>
<feature type="non-terminal residue" evidence="1">
    <location>
        <position position="104"/>
    </location>
</feature>
<evidence type="ECO:0000313" key="2">
    <source>
        <dbReference type="Proteomes" id="UP001054945"/>
    </source>
</evidence>